<comment type="caution">
    <text evidence="2">The sequence shown here is derived from an EMBL/GenBank/DDBJ whole genome shotgun (WGS) entry which is preliminary data.</text>
</comment>
<reference evidence="2" key="1">
    <citation type="submission" date="2021-01" db="EMBL/GenBank/DDBJ databases">
        <title>Whole genome shotgun sequence of Virgisporangium aurantiacum NBRC 16421.</title>
        <authorList>
            <person name="Komaki H."/>
            <person name="Tamura T."/>
        </authorList>
    </citation>
    <scope>NUCLEOTIDE SEQUENCE</scope>
    <source>
        <strain evidence="2">NBRC 16421</strain>
    </source>
</reference>
<dbReference type="Proteomes" id="UP000612585">
    <property type="component" value="Unassembled WGS sequence"/>
</dbReference>
<dbReference type="GO" id="GO:0003700">
    <property type="term" value="F:DNA-binding transcription factor activity"/>
    <property type="evidence" value="ECO:0007669"/>
    <property type="project" value="InterPro"/>
</dbReference>
<evidence type="ECO:0000259" key="1">
    <source>
        <dbReference type="SMART" id="SM00347"/>
    </source>
</evidence>
<dbReference type="EMBL" id="BOPG01000061">
    <property type="protein sequence ID" value="GIJ60910.1"/>
    <property type="molecule type" value="Genomic_DNA"/>
</dbReference>
<organism evidence="2 3">
    <name type="scientific">Virgisporangium aurantiacum</name>
    <dbReference type="NCBI Taxonomy" id="175570"/>
    <lineage>
        <taxon>Bacteria</taxon>
        <taxon>Bacillati</taxon>
        <taxon>Actinomycetota</taxon>
        <taxon>Actinomycetes</taxon>
        <taxon>Micromonosporales</taxon>
        <taxon>Micromonosporaceae</taxon>
        <taxon>Virgisporangium</taxon>
    </lineage>
</organism>
<dbReference type="AlphaFoldDB" id="A0A8J4E3I5"/>
<protein>
    <submittedName>
        <fullName evidence="2">MarR family transcriptional regulator</fullName>
    </submittedName>
</protein>
<dbReference type="InterPro" id="IPR000835">
    <property type="entry name" value="HTH_MarR-typ"/>
</dbReference>
<name>A0A8J4E3I5_9ACTN</name>
<dbReference type="InterPro" id="IPR036388">
    <property type="entry name" value="WH-like_DNA-bd_sf"/>
</dbReference>
<dbReference type="InterPro" id="IPR036390">
    <property type="entry name" value="WH_DNA-bd_sf"/>
</dbReference>
<dbReference type="SUPFAM" id="SSF46785">
    <property type="entry name" value="Winged helix' DNA-binding domain"/>
    <property type="match status" value="1"/>
</dbReference>
<gene>
    <name evidence="2" type="ORF">Vau01_084260</name>
</gene>
<proteinExistence type="predicted"/>
<accession>A0A8J4E3I5</accession>
<dbReference type="RefSeq" id="WP_204005568.1">
    <property type="nucleotide sequence ID" value="NZ_BOPG01000061.1"/>
</dbReference>
<feature type="domain" description="HTH marR-type" evidence="1">
    <location>
        <begin position="30"/>
        <end position="127"/>
    </location>
</feature>
<evidence type="ECO:0000313" key="3">
    <source>
        <dbReference type="Proteomes" id="UP000612585"/>
    </source>
</evidence>
<evidence type="ECO:0000313" key="2">
    <source>
        <dbReference type="EMBL" id="GIJ60910.1"/>
    </source>
</evidence>
<keyword evidence="3" id="KW-1185">Reference proteome</keyword>
<sequence>MTSRPGPEFLGTRLQHLLDVFDRDLGSIYADLGLAHIRPRYVAYIRTIAATGPQSIRDLATAIGVTHSAASQTVAQMARQDLVTLTPGSDARHRIVALTAEAERLLPTLDAEWTATATAATALEAELSMPLSALVAEVFDALERRSMRDRITDTGLLPG</sequence>
<dbReference type="Gene3D" id="1.10.10.10">
    <property type="entry name" value="Winged helix-like DNA-binding domain superfamily/Winged helix DNA-binding domain"/>
    <property type="match status" value="1"/>
</dbReference>
<dbReference type="SMART" id="SM00347">
    <property type="entry name" value="HTH_MARR"/>
    <property type="match status" value="1"/>
</dbReference>
<dbReference type="Pfam" id="PF12802">
    <property type="entry name" value="MarR_2"/>
    <property type="match status" value="1"/>
</dbReference>